<gene>
    <name evidence="4" type="ORF">MKW94_007796</name>
</gene>
<feature type="transmembrane region" description="Helical" evidence="2">
    <location>
        <begin position="398"/>
        <end position="415"/>
    </location>
</feature>
<feature type="signal peptide" evidence="3">
    <location>
        <begin position="1"/>
        <end position="23"/>
    </location>
</feature>
<protein>
    <submittedName>
        <fullName evidence="4">Uncharacterized protein</fullName>
    </submittedName>
</protein>
<name>A0AA41SAK7_PAPNU</name>
<keyword evidence="2" id="KW-1133">Transmembrane helix</keyword>
<dbReference type="PANTHER" id="PTHR34360:SF1">
    <property type="entry name" value="OS08G0519400 PROTEIN"/>
    <property type="match status" value="1"/>
</dbReference>
<keyword evidence="5" id="KW-1185">Reference proteome</keyword>
<accession>A0AA41SAK7</accession>
<feature type="chain" id="PRO_5041450458" evidence="3">
    <location>
        <begin position="24"/>
        <end position="448"/>
    </location>
</feature>
<keyword evidence="2" id="KW-0812">Transmembrane</keyword>
<dbReference type="Gene3D" id="1.20.120.20">
    <property type="entry name" value="Apolipoprotein"/>
    <property type="match status" value="1"/>
</dbReference>
<organism evidence="4 5">
    <name type="scientific">Papaver nudicaule</name>
    <name type="common">Iceland poppy</name>
    <dbReference type="NCBI Taxonomy" id="74823"/>
    <lineage>
        <taxon>Eukaryota</taxon>
        <taxon>Viridiplantae</taxon>
        <taxon>Streptophyta</taxon>
        <taxon>Embryophyta</taxon>
        <taxon>Tracheophyta</taxon>
        <taxon>Spermatophyta</taxon>
        <taxon>Magnoliopsida</taxon>
        <taxon>Ranunculales</taxon>
        <taxon>Papaveraceae</taxon>
        <taxon>Papaveroideae</taxon>
        <taxon>Papaver</taxon>
    </lineage>
</organism>
<comment type="caution">
    <text evidence="4">The sequence shown here is derived from an EMBL/GenBank/DDBJ whole genome shotgun (WGS) entry which is preliminary data.</text>
</comment>
<evidence type="ECO:0000256" key="1">
    <source>
        <dbReference type="SAM" id="Coils"/>
    </source>
</evidence>
<evidence type="ECO:0000313" key="4">
    <source>
        <dbReference type="EMBL" id="MCL7029578.1"/>
    </source>
</evidence>
<feature type="coiled-coil region" evidence="1">
    <location>
        <begin position="51"/>
        <end position="198"/>
    </location>
</feature>
<evidence type="ECO:0000313" key="5">
    <source>
        <dbReference type="Proteomes" id="UP001177140"/>
    </source>
</evidence>
<dbReference type="PANTHER" id="PTHR34360">
    <property type="entry name" value="OS08G0519400 PROTEIN"/>
    <property type="match status" value="1"/>
</dbReference>
<dbReference type="Proteomes" id="UP001177140">
    <property type="component" value="Unassembled WGS sequence"/>
</dbReference>
<dbReference type="AlphaFoldDB" id="A0AA41SAK7"/>
<dbReference type="SUPFAM" id="SSF58113">
    <property type="entry name" value="Apolipoprotein A-I"/>
    <property type="match status" value="1"/>
</dbReference>
<keyword evidence="1" id="KW-0175">Coiled coil</keyword>
<keyword evidence="3" id="KW-0732">Signal</keyword>
<evidence type="ECO:0000256" key="3">
    <source>
        <dbReference type="SAM" id="SignalP"/>
    </source>
</evidence>
<keyword evidence="2" id="KW-0472">Membrane</keyword>
<evidence type="ECO:0000256" key="2">
    <source>
        <dbReference type="SAM" id="Phobius"/>
    </source>
</evidence>
<proteinExistence type="predicted"/>
<dbReference type="Gene3D" id="1.10.287.1490">
    <property type="match status" value="1"/>
</dbReference>
<reference evidence="4" key="1">
    <citation type="submission" date="2022-03" db="EMBL/GenBank/DDBJ databases">
        <title>A functionally conserved STORR gene fusion in Papaver species that diverged 16.8 million years ago.</title>
        <authorList>
            <person name="Catania T."/>
        </authorList>
    </citation>
    <scope>NUCLEOTIDE SEQUENCE</scope>
    <source>
        <strain evidence="4">S-191538</strain>
    </source>
</reference>
<sequence length="448" mass="50505">MATSSKFLLLTILCFSLIFVIKADSGVNTEDEVVAVSHDVVDDSSSLRIELDQLKSKISLLESSIEEKTKELKGKDDSILRLEEVIQQKSDSIKSLETDVTSLQKNGNVETAEQVGKAHARAGELEKQVEKLKKEIESQGAKRSALEARATEAENKLSDFNLKLANLEKVNEEQKSRIRKTERALLVAEEELMRAKYEASSKMKELMDVHSAWFPPWLATHLVHTQSYIVTNWNKHGKPALDVAIEKALEKKTQAQKWAEPHVESVKTKLVPALKEQWVTVTTYAEPHVQTLTTKTVEVYESSKKTIAPHVEKAQKIVDPYLKEVKKISKPYIDQVATAAKPHVDKARIALKPYTTQAVVAYTEFLKSATTYHHQVQATVQETLNKHEITKPLATKELVWFVASALLALPVYVLLRFCSCIFCKKGAKPARNTHTTSRRRAKRAHHDK</sequence>
<dbReference type="EMBL" id="JAJJMA010091637">
    <property type="protein sequence ID" value="MCL7029578.1"/>
    <property type="molecule type" value="Genomic_DNA"/>
</dbReference>